<proteinExistence type="predicted"/>
<protein>
    <submittedName>
        <fullName evidence="1">Uncharacterized protein</fullName>
    </submittedName>
</protein>
<feature type="non-terminal residue" evidence="1">
    <location>
        <position position="253"/>
    </location>
</feature>
<evidence type="ECO:0000313" key="1">
    <source>
        <dbReference type="EMBL" id="CAK9021875.1"/>
    </source>
</evidence>
<organism evidence="1 2">
    <name type="scientific">Durusdinium trenchii</name>
    <dbReference type="NCBI Taxonomy" id="1381693"/>
    <lineage>
        <taxon>Eukaryota</taxon>
        <taxon>Sar</taxon>
        <taxon>Alveolata</taxon>
        <taxon>Dinophyceae</taxon>
        <taxon>Suessiales</taxon>
        <taxon>Symbiodiniaceae</taxon>
        <taxon>Durusdinium</taxon>
    </lineage>
</organism>
<accession>A0ABP0K640</accession>
<reference evidence="1 2" key="1">
    <citation type="submission" date="2024-02" db="EMBL/GenBank/DDBJ databases">
        <authorList>
            <person name="Chen Y."/>
            <person name="Shah S."/>
            <person name="Dougan E. K."/>
            <person name="Thang M."/>
            <person name="Chan C."/>
        </authorList>
    </citation>
    <scope>NUCLEOTIDE SEQUENCE [LARGE SCALE GENOMIC DNA]</scope>
</reference>
<dbReference type="Proteomes" id="UP001642464">
    <property type="component" value="Unassembled WGS sequence"/>
</dbReference>
<comment type="caution">
    <text evidence="1">The sequence shown here is derived from an EMBL/GenBank/DDBJ whole genome shotgun (WGS) entry which is preliminary data.</text>
</comment>
<evidence type="ECO:0000313" key="2">
    <source>
        <dbReference type="Proteomes" id="UP001642464"/>
    </source>
</evidence>
<keyword evidence="2" id="KW-1185">Reference proteome</keyword>
<sequence>MPGSMRGVPLHPRRGQPDWRLGRLVQPKFRAEMGKLPYRAVVWDVLPEYPGITDRTGVLVLRVERPEIEGELLAEFGDLRSMWRAAQNGEFEFANDQLLVDAAGRLCPSMNQLARAVREGTFPVRVFASRSIDAMTTSTEIRHCLSHYGVRVMPRPYFEQRHLAYEPPALNRPDGIFIDFGRKLWHANVDGAHWRPIASLLEQLAAAAGDNVTNVVPGPAPSMFLAECEAAGIKVTSSFAPGLYWGALRRRAR</sequence>
<gene>
    <name evidence="1" type="ORF">SCF082_LOCUS15539</name>
</gene>
<dbReference type="EMBL" id="CAXAMM010009983">
    <property type="protein sequence ID" value="CAK9021875.1"/>
    <property type="molecule type" value="Genomic_DNA"/>
</dbReference>
<name>A0ABP0K640_9DINO</name>